<gene>
    <name evidence="1" type="ORF">HPB49_024972</name>
</gene>
<name>A0ACB8D192_DERSI</name>
<keyword evidence="2" id="KW-1185">Reference proteome</keyword>
<proteinExistence type="predicted"/>
<accession>A0ACB8D192</accession>
<comment type="caution">
    <text evidence="1">The sequence shown here is derived from an EMBL/GenBank/DDBJ whole genome shotgun (WGS) entry which is preliminary data.</text>
</comment>
<dbReference type="Proteomes" id="UP000821865">
    <property type="component" value="Chromosome 4"/>
</dbReference>
<reference evidence="1" key="1">
    <citation type="submission" date="2020-05" db="EMBL/GenBank/DDBJ databases">
        <title>Large-scale comparative analyses of tick genomes elucidate their genetic diversity and vector capacities.</title>
        <authorList>
            <person name="Jia N."/>
            <person name="Wang J."/>
            <person name="Shi W."/>
            <person name="Du L."/>
            <person name="Sun Y."/>
            <person name="Zhan W."/>
            <person name="Jiang J."/>
            <person name="Wang Q."/>
            <person name="Zhang B."/>
            <person name="Ji P."/>
            <person name="Sakyi L.B."/>
            <person name="Cui X."/>
            <person name="Yuan T."/>
            <person name="Jiang B."/>
            <person name="Yang W."/>
            <person name="Lam T.T.-Y."/>
            <person name="Chang Q."/>
            <person name="Ding S."/>
            <person name="Wang X."/>
            <person name="Zhu J."/>
            <person name="Ruan X."/>
            <person name="Zhao L."/>
            <person name="Wei J."/>
            <person name="Que T."/>
            <person name="Du C."/>
            <person name="Cheng J."/>
            <person name="Dai P."/>
            <person name="Han X."/>
            <person name="Huang E."/>
            <person name="Gao Y."/>
            <person name="Liu J."/>
            <person name="Shao H."/>
            <person name="Ye R."/>
            <person name="Li L."/>
            <person name="Wei W."/>
            <person name="Wang X."/>
            <person name="Wang C."/>
            <person name="Yang T."/>
            <person name="Huo Q."/>
            <person name="Li W."/>
            <person name="Guo W."/>
            <person name="Chen H."/>
            <person name="Zhou L."/>
            <person name="Ni X."/>
            <person name="Tian J."/>
            <person name="Zhou Y."/>
            <person name="Sheng Y."/>
            <person name="Liu T."/>
            <person name="Pan Y."/>
            <person name="Xia L."/>
            <person name="Li J."/>
            <person name="Zhao F."/>
            <person name="Cao W."/>
        </authorList>
    </citation>
    <scope>NUCLEOTIDE SEQUENCE</scope>
    <source>
        <strain evidence="1">Dsil-2018</strain>
    </source>
</reference>
<organism evidence="1 2">
    <name type="scientific">Dermacentor silvarum</name>
    <name type="common">Tick</name>
    <dbReference type="NCBI Taxonomy" id="543639"/>
    <lineage>
        <taxon>Eukaryota</taxon>
        <taxon>Metazoa</taxon>
        <taxon>Ecdysozoa</taxon>
        <taxon>Arthropoda</taxon>
        <taxon>Chelicerata</taxon>
        <taxon>Arachnida</taxon>
        <taxon>Acari</taxon>
        <taxon>Parasitiformes</taxon>
        <taxon>Ixodida</taxon>
        <taxon>Ixodoidea</taxon>
        <taxon>Ixodidae</taxon>
        <taxon>Rhipicephalinae</taxon>
        <taxon>Dermacentor</taxon>
    </lineage>
</organism>
<sequence length="224" mass="25493">MAPLIGCFVAGDLKQVCGMGNASSDGVHLKSTVNKGCAVCSENDTGIYDTQRTIMPLLSRCWTPFLLYHWTNLRYGSFYAAMYTAVYHVLFIFYAIYAVSGGRTDYFFSPYFELSMKGIYAAAGCTMGFGVVFLIFTLMLVIGIKRDNRCLFFPWIISVVIEILLMIAVGLWYIGRYYRNLYSVLAAIILWCIDGVHVYCFMCVISHYQVVRDLQEPKFQILYP</sequence>
<protein>
    <submittedName>
        <fullName evidence="1">Uncharacterized protein</fullName>
    </submittedName>
</protein>
<evidence type="ECO:0000313" key="2">
    <source>
        <dbReference type="Proteomes" id="UP000821865"/>
    </source>
</evidence>
<dbReference type="EMBL" id="CM023473">
    <property type="protein sequence ID" value="KAH7955166.1"/>
    <property type="molecule type" value="Genomic_DNA"/>
</dbReference>
<evidence type="ECO:0000313" key="1">
    <source>
        <dbReference type="EMBL" id="KAH7955166.1"/>
    </source>
</evidence>